<comment type="caution">
    <text evidence="2">The sequence shown here is derived from an EMBL/GenBank/DDBJ whole genome shotgun (WGS) entry which is preliminary data.</text>
</comment>
<name>A0A8H6S9P4_9AGAR</name>
<gene>
    <name evidence="2" type="ORF">MIND_01080400</name>
</gene>
<dbReference type="RefSeq" id="XP_037216771.1">
    <property type="nucleotide sequence ID" value="XM_037367377.1"/>
</dbReference>
<accession>A0A8H6S9P4</accession>
<sequence length="145" mass="16776">MPNTLYLEDLDADVPSSQPDEYDALIWSSDTNTSDPRVDTNTDSVGVGAKEDQDSDDNLTFIERWFKNNPVLRVTRDGHKCRVPRPQPKKLHPDPELERFRAVVLARSRQTKRVRLKQRIHVLDKKMAAAKRERKILCRILSQAQ</sequence>
<keyword evidence="3" id="KW-1185">Reference proteome</keyword>
<dbReference type="EMBL" id="JACAZF010000009">
    <property type="protein sequence ID" value="KAF7295408.1"/>
    <property type="molecule type" value="Genomic_DNA"/>
</dbReference>
<dbReference type="AlphaFoldDB" id="A0A8H6S9P4"/>
<feature type="compositionally biased region" description="Polar residues" evidence="1">
    <location>
        <begin position="28"/>
        <end position="44"/>
    </location>
</feature>
<evidence type="ECO:0000313" key="3">
    <source>
        <dbReference type="Proteomes" id="UP000636479"/>
    </source>
</evidence>
<evidence type="ECO:0000313" key="2">
    <source>
        <dbReference type="EMBL" id="KAF7295408.1"/>
    </source>
</evidence>
<evidence type="ECO:0000256" key="1">
    <source>
        <dbReference type="SAM" id="MobiDB-lite"/>
    </source>
</evidence>
<organism evidence="2 3">
    <name type="scientific">Mycena indigotica</name>
    <dbReference type="NCBI Taxonomy" id="2126181"/>
    <lineage>
        <taxon>Eukaryota</taxon>
        <taxon>Fungi</taxon>
        <taxon>Dikarya</taxon>
        <taxon>Basidiomycota</taxon>
        <taxon>Agaricomycotina</taxon>
        <taxon>Agaricomycetes</taxon>
        <taxon>Agaricomycetidae</taxon>
        <taxon>Agaricales</taxon>
        <taxon>Marasmiineae</taxon>
        <taxon>Mycenaceae</taxon>
        <taxon>Mycena</taxon>
    </lineage>
</organism>
<reference evidence="2" key="1">
    <citation type="submission" date="2020-05" db="EMBL/GenBank/DDBJ databases">
        <title>Mycena genomes resolve the evolution of fungal bioluminescence.</title>
        <authorList>
            <person name="Tsai I.J."/>
        </authorList>
    </citation>
    <scope>NUCLEOTIDE SEQUENCE</scope>
    <source>
        <strain evidence="2">171206Taipei</strain>
    </source>
</reference>
<protein>
    <submittedName>
        <fullName evidence="2">Uncharacterized protein</fullName>
    </submittedName>
</protein>
<dbReference type="Proteomes" id="UP000636479">
    <property type="component" value="Unassembled WGS sequence"/>
</dbReference>
<proteinExistence type="predicted"/>
<feature type="region of interest" description="Disordered" evidence="1">
    <location>
        <begin position="27"/>
        <end position="53"/>
    </location>
</feature>
<dbReference type="GeneID" id="59349893"/>